<reference evidence="3" key="1">
    <citation type="journal article" date="2019" name="Int. J. Syst. Evol. Microbiol.">
        <title>The Global Catalogue of Microorganisms (GCM) 10K type strain sequencing project: providing services to taxonomists for standard genome sequencing and annotation.</title>
        <authorList>
            <consortium name="The Broad Institute Genomics Platform"/>
            <consortium name="The Broad Institute Genome Sequencing Center for Infectious Disease"/>
            <person name="Wu L."/>
            <person name="Ma J."/>
        </authorList>
    </citation>
    <scope>NUCLEOTIDE SEQUENCE [LARGE SCALE GENOMIC DNA]</scope>
    <source>
        <strain evidence="3">CGMCC 4.7131</strain>
    </source>
</reference>
<dbReference type="EMBL" id="JBHSKN010000027">
    <property type="protein sequence ID" value="MFC5243975.1"/>
    <property type="molecule type" value="Genomic_DNA"/>
</dbReference>
<evidence type="ECO:0000313" key="2">
    <source>
        <dbReference type="EMBL" id="MFC5243975.1"/>
    </source>
</evidence>
<dbReference type="RefSeq" id="WP_344558922.1">
    <property type="nucleotide sequence ID" value="NZ_BAAATG010000011.1"/>
</dbReference>
<feature type="region of interest" description="Disordered" evidence="1">
    <location>
        <begin position="341"/>
        <end position="374"/>
    </location>
</feature>
<accession>A0ABW0E1P2</accession>
<proteinExistence type="predicted"/>
<organism evidence="2 3">
    <name type="scientific">Streptomyces atrovirens</name>
    <dbReference type="NCBI Taxonomy" id="285556"/>
    <lineage>
        <taxon>Bacteria</taxon>
        <taxon>Bacillati</taxon>
        <taxon>Actinomycetota</taxon>
        <taxon>Actinomycetes</taxon>
        <taxon>Kitasatosporales</taxon>
        <taxon>Streptomycetaceae</taxon>
        <taxon>Streptomyces</taxon>
    </lineage>
</organism>
<comment type="caution">
    <text evidence="2">The sequence shown here is derived from an EMBL/GenBank/DDBJ whole genome shotgun (WGS) entry which is preliminary data.</text>
</comment>
<keyword evidence="3" id="KW-1185">Reference proteome</keyword>
<evidence type="ECO:0000313" key="3">
    <source>
        <dbReference type="Proteomes" id="UP001596035"/>
    </source>
</evidence>
<dbReference type="Proteomes" id="UP001596035">
    <property type="component" value="Unassembled WGS sequence"/>
</dbReference>
<name>A0ABW0E1P2_9ACTN</name>
<sequence length="760" mass="83322">MMPQFEEDTRKVQTAVTGRPGSGSPVFLPFDHDDFDLFMRGRTREDFYCGILLGGCGKKLTAKRYLDKKCHFAHRPPVHCRRTRTGEDSADHLYIGEALHQWLRAQGHPNAEVTYPDMGSGPGHAVEVRFGPERRLIRVQMARLPLATWEKTRVELSGRNTHVHWAYGPDSGLAHNEVEAEGHAIRFSCRTERGTRKVYVGTQRANHSVELTTLDHCRLTDDGIITPHLADTPRAVTPEPRSPSVAFPLLPESVAFTASVPMNAVGTDPGHLLYEADVQPAGSGMMRMRLTFPSGIEPPLPHRLNLIEGPAYLTPLDTAALATGQGWLIRAHSFSALAERTDPRWPALRPSPEPPRPQTRSARQPEAPGSANSRQLLTSEEWALVDSFRKRLAKVARSRGIINWETLIAYAGHAPADFTPEDRVRFLVATGHHRSSGKPVLASLVKLARQRPGVPPFFRDVLVGLGWEADLPDARVEAIWAKQQKTAHQGTGSAAPTTTTVPLTINSDLVGRLRQHLHLVARGHGLIKWSTLLKKARVAASTVAPEDGVRLLVAVDFPYGSDRPVLSSLIRADSQQGGPVSFFEAALRELGWEPSDDAPTAAAAWKTERERAYALVRQSAQGTRTPPRLAEGGAFWTKRGLTRAAVITSVRTSLLAAARRRVSVGWHTLAAAAGLNAEDLSDQIRAFILIEVDRPSGPTGVLLSSLVISTENTPVPYFADILKALGRPHTTRPIELGRIRKLEQARAFAAHEPSTDAPNT</sequence>
<protein>
    <submittedName>
        <fullName evidence="2">Competence protein CoiA family protein</fullName>
    </submittedName>
</protein>
<feature type="region of interest" description="Disordered" evidence="1">
    <location>
        <begin position="1"/>
        <end position="20"/>
    </location>
</feature>
<evidence type="ECO:0000256" key="1">
    <source>
        <dbReference type="SAM" id="MobiDB-lite"/>
    </source>
</evidence>
<gene>
    <name evidence="2" type="ORF">ACFPWV_29365</name>
</gene>